<feature type="transmembrane region" description="Helical" evidence="9">
    <location>
        <begin position="248"/>
        <end position="270"/>
    </location>
</feature>
<dbReference type="Proteomes" id="UP000245959">
    <property type="component" value="Unassembled WGS sequence"/>
</dbReference>
<feature type="transmembrane region" description="Helical" evidence="9">
    <location>
        <begin position="298"/>
        <end position="324"/>
    </location>
</feature>
<dbReference type="InterPro" id="IPR002293">
    <property type="entry name" value="AA/rel_permease1"/>
</dbReference>
<reference evidence="10 13" key="2">
    <citation type="submission" date="2020-04" db="EMBL/GenBank/DDBJ databases">
        <authorList>
            <person name="Hitch T.C.A."/>
            <person name="Wylensek D."/>
            <person name="Clavel T."/>
        </authorList>
    </citation>
    <scope>NUCLEOTIDE SEQUENCE [LARGE SCALE GENOMIC DNA]</scope>
    <source>
        <strain evidence="10 13">COR2-253-APC-1A</strain>
    </source>
</reference>
<feature type="transmembrane region" description="Helical" evidence="9">
    <location>
        <begin position="472"/>
        <end position="493"/>
    </location>
</feature>
<feature type="transmembrane region" description="Helical" evidence="9">
    <location>
        <begin position="345"/>
        <end position="366"/>
    </location>
</feature>
<evidence type="ECO:0000256" key="2">
    <source>
        <dbReference type="ARBA" id="ARBA00008220"/>
    </source>
</evidence>
<evidence type="ECO:0000313" key="11">
    <source>
        <dbReference type="EMBL" id="PVY45257.1"/>
    </source>
</evidence>
<dbReference type="RefSeq" id="WP_116882825.1">
    <property type="nucleotide sequence ID" value="NZ_CAJKCJ010000023.1"/>
</dbReference>
<gene>
    <name evidence="11" type="ORF">C8D82_103171</name>
    <name evidence="10" type="ORF">HF882_17510</name>
</gene>
<evidence type="ECO:0000313" key="12">
    <source>
        <dbReference type="Proteomes" id="UP000245959"/>
    </source>
</evidence>
<dbReference type="GO" id="GO:0006865">
    <property type="term" value="P:amino acid transport"/>
    <property type="evidence" value="ECO:0007669"/>
    <property type="project" value="UniProtKB-KW"/>
</dbReference>
<evidence type="ECO:0000256" key="1">
    <source>
        <dbReference type="ARBA" id="ARBA00004651"/>
    </source>
</evidence>
<name>A0A2U1B9Q6_9BACT</name>
<dbReference type="Pfam" id="PF13520">
    <property type="entry name" value="AA_permease_2"/>
    <property type="match status" value="1"/>
</dbReference>
<reference evidence="11 12" key="1">
    <citation type="submission" date="2018-04" db="EMBL/GenBank/DDBJ databases">
        <title>Genomic Encyclopedia of Type Strains, Phase IV (KMG-IV): sequencing the most valuable type-strain genomes for metagenomic binning, comparative biology and taxonomic classification.</title>
        <authorList>
            <person name="Goeker M."/>
        </authorList>
    </citation>
    <scope>NUCLEOTIDE SEQUENCE [LARGE SCALE GENOMIC DNA]</scope>
    <source>
        <strain evidence="11 12">DSM 14823</strain>
    </source>
</reference>
<keyword evidence="6" id="KW-0029">Amino-acid transport</keyword>
<keyword evidence="12" id="KW-1185">Reference proteome</keyword>
<feature type="transmembrane region" description="Helical" evidence="9">
    <location>
        <begin position="405"/>
        <end position="428"/>
    </location>
</feature>
<keyword evidence="5 9" id="KW-0812">Transmembrane</keyword>
<dbReference type="PANTHER" id="PTHR42770">
    <property type="entry name" value="AMINO ACID TRANSPORTER-RELATED"/>
    <property type="match status" value="1"/>
</dbReference>
<organism evidence="11 12">
    <name type="scientific">Victivallis vadensis</name>
    <dbReference type="NCBI Taxonomy" id="172901"/>
    <lineage>
        <taxon>Bacteria</taxon>
        <taxon>Pseudomonadati</taxon>
        <taxon>Lentisphaerota</taxon>
        <taxon>Lentisphaeria</taxon>
        <taxon>Victivallales</taxon>
        <taxon>Victivallaceae</taxon>
        <taxon>Victivallis</taxon>
    </lineage>
</organism>
<feature type="transmembrane region" description="Helical" evidence="9">
    <location>
        <begin position="217"/>
        <end position="236"/>
    </location>
</feature>
<comment type="subcellular location">
    <subcellularLocation>
        <location evidence="1">Cell membrane</location>
        <topology evidence="1">Multi-pass membrane protein</topology>
    </subcellularLocation>
</comment>
<dbReference type="EMBL" id="JABAEW010000044">
    <property type="protein sequence ID" value="NMD88387.1"/>
    <property type="molecule type" value="Genomic_DNA"/>
</dbReference>
<feature type="transmembrane region" description="Helical" evidence="9">
    <location>
        <begin position="52"/>
        <end position="74"/>
    </location>
</feature>
<feature type="transmembrane region" description="Helical" evidence="9">
    <location>
        <begin position="140"/>
        <end position="158"/>
    </location>
</feature>
<dbReference type="EMBL" id="QEKH01000003">
    <property type="protein sequence ID" value="PVY45257.1"/>
    <property type="molecule type" value="Genomic_DNA"/>
</dbReference>
<evidence type="ECO:0000313" key="13">
    <source>
        <dbReference type="Proteomes" id="UP000576225"/>
    </source>
</evidence>
<proteinExistence type="inferred from homology"/>
<evidence type="ECO:0000256" key="5">
    <source>
        <dbReference type="ARBA" id="ARBA00022692"/>
    </source>
</evidence>
<feature type="transmembrane region" description="Helical" evidence="9">
    <location>
        <begin position="170"/>
        <end position="189"/>
    </location>
</feature>
<dbReference type="InterPro" id="IPR050367">
    <property type="entry name" value="APC_superfamily"/>
</dbReference>
<keyword evidence="7 9" id="KW-1133">Transmembrane helix</keyword>
<dbReference type="GO" id="GO:0022857">
    <property type="term" value="F:transmembrane transporter activity"/>
    <property type="evidence" value="ECO:0007669"/>
    <property type="project" value="InterPro"/>
</dbReference>
<evidence type="ECO:0000256" key="6">
    <source>
        <dbReference type="ARBA" id="ARBA00022970"/>
    </source>
</evidence>
<comment type="caution">
    <text evidence="11">The sequence shown here is derived from an EMBL/GenBank/DDBJ whole genome shotgun (WGS) entry which is preliminary data.</text>
</comment>
<feature type="transmembrane region" description="Helical" evidence="9">
    <location>
        <begin position="434"/>
        <end position="452"/>
    </location>
</feature>
<feature type="transmembrane region" description="Helical" evidence="9">
    <location>
        <begin position="95"/>
        <end position="120"/>
    </location>
</feature>
<evidence type="ECO:0000256" key="3">
    <source>
        <dbReference type="ARBA" id="ARBA00022448"/>
    </source>
</evidence>
<feature type="transmembrane region" description="Helical" evidence="9">
    <location>
        <begin position="20"/>
        <end position="40"/>
    </location>
</feature>
<sequence>MSKENTQSKDKTTATAKLGFFALVTVVVSSMLGGGVYSLPQNTAQSSAAGPVIIAWLIVGLGVYFIANSFRILSDIRPDLKAGVYMYAREGFGKFIGFITAWGYWLMTIFGNVAFAVILMDSLNYFFPGVFTGGNNWNSVIFGSVLIWFYYFLVLAGVKKASLVNLIGTASNMFPLFLFIIILLFSFSFTQFDANFWGNSAKVASQDLGSVAAQIKAPMLVALWCFIGVEGAVVLSGRAKNPADVGKATLVGFLAALCLYMLLSVLPFGITTQHTLEGIPNPSTAGVLAIVVGKWGEWLMNIGLIISVLTSWIAWTLLCAEIPLAAGLNGTFPKAFSKVNKNGTAGVGLLVSTIIMQIAMLVVHFANNAWQAMYSVSSLVMLPAYLTTTLFLFKLCKTEQYRQYAARGIVLATISGIVGFLFCLFMFYAGGLNYVAMVPIFLTLGVPLFFWARKEQVAHGDNTPIFLTSEKWYLAILLALDVLAICLVVSGKITL</sequence>
<evidence type="ECO:0000313" key="10">
    <source>
        <dbReference type="EMBL" id="NMD88387.1"/>
    </source>
</evidence>
<keyword evidence="8 9" id="KW-0472">Membrane</keyword>
<comment type="similarity">
    <text evidence="2">Belongs to the amino acid-polyamine-organocation (APC) superfamily. Basic amino acid/polyamine antiporter (APA) (TC 2.A.3.2) family.</text>
</comment>
<evidence type="ECO:0000256" key="9">
    <source>
        <dbReference type="SAM" id="Phobius"/>
    </source>
</evidence>
<dbReference type="GeneID" id="78294150"/>
<dbReference type="AlphaFoldDB" id="A0A2U1B9Q6"/>
<accession>A0A2U1B9Q6</accession>
<dbReference type="PIRSF" id="PIRSF006060">
    <property type="entry name" value="AA_transporter"/>
    <property type="match status" value="1"/>
</dbReference>
<feature type="transmembrane region" description="Helical" evidence="9">
    <location>
        <begin position="372"/>
        <end position="393"/>
    </location>
</feature>
<dbReference type="Gene3D" id="1.20.1740.10">
    <property type="entry name" value="Amino acid/polyamine transporter I"/>
    <property type="match status" value="1"/>
</dbReference>
<dbReference type="Proteomes" id="UP000576225">
    <property type="component" value="Unassembled WGS sequence"/>
</dbReference>
<evidence type="ECO:0000256" key="4">
    <source>
        <dbReference type="ARBA" id="ARBA00022475"/>
    </source>
</evidence>
<protein>
    <submittedName>
        <fullName evidence="10">Amino acid permease</fullName>
    </submittedName>
    <submittedName>
        <fullName evidence="11">Amino acid/polyamine/organocation transporter (APC superfamily)</fullName>
    </submittedName>
</protein>
<dbReference type="NCBIfam" id="TIGR00905">
    <property type="entry name" value="2A0302"/>
    <property type="match status" value="1"/>
</dbReference>
<keyword evidence="3" id="KW-0813">Transport</keyword>
<dbReference type="PANTHER" id="PTHR42770:SF4">
    <property type="entry name" value="ARGININE_ORNITHINE ANTIPORTER-RELATED"/>
    <property type="match status" value="1"/>
</dbReference>
<dbReference type="InterPro" id="IPR004754">
    <property type="entry name" value="Amino_acid_antiprt"/>
</dbReference>
<keyword evidence="4" id="KW-1003">Cell membrane</keyword>
<evidence type="ECO:0000256" key="7">
    <source>
        <dbReference type="ARBA" id="ARBA00022989"/>
    </source>
</evidence>
<dbReference type="GO" id="GO:0005886">
    <property type="term" value="C:plasma membrane"/>
    <property type="evidence" value="ECO:0007669"/>
    <property type="project" value="UniProtKB-SubCell"/>
</dbReference>
<evidence type="ECO:0000256" key="8">
    <source>
        <dbReference type="ARBA" id="ARBA00023136"/>
    </source>
</evidence>